<dbReference type="Pfam" id="PF07724">
    <property type="entry name" value="AAA_2"/>
    <property type="match status" value="1"/>
</dbReference>
<dbReference type="GO" id="GO:0009376">
    <property type="term" value="C:HslUV protease complex"/>
    <property type="evidence" value="ECO:0007669"/>
    <property type="project" value="TreeGrafter"/>
</dbReference>
<evidence type="ECO:0000256" key="5">
    <source>
        <dbReference type="ARBA" id="ARBA00023186"/>
    </source>
</evidence>
<dbReference type="PROSITE" id="PS51902">
    <property type="entry name" value="CLPX_ZB"/>
    <property type="match status" value="1"/>
</dbReference>
<evidence type="ECO:0000256" key="2">
    <source>
        <dbReference type="ARBA" id="ARBA00022741"/>
    </source>
</evidence>
<dbReference type="SMART" id="SM00382">
    <property type="entry name" value="AAA"/>
    <property type="match status" value="1"/>
</dbReference>
<feature type="binding site" evidence="6 7">
    <location>
        <position position="15"/>
    </location>
    <ligand>
        <name>Zn(2+)</name>
        <dbReference type="ChEBI" id="CHEBI:29105"/>
    </ligand>
</feature>
<dbReference type="FunFam" id="1.10.8.60:FF:000002">
    <property type="entry name" value="ATP-dependent Clp protease ATP-binding subunit ClpX"/>
    <property type="match status" value="1"/>
</dbReference>
<keyword evidence="4 6" id="KW-0067">ATP-binding</keyword>
<reference evidence="10" key="1">
    <citation type="journal article" date="2021" name="PeerJ">
        <title>Extensive microbial diversity within the chicken gut microbiome revealed by metagenomics and culture.</title>
        <authorList>
            <person name="Gilroy R."/>
            <person name="Ravi A."/>
            <person name="Getino M."/>
            <person name="Pursley I."/>
            <person name="Horton D.L."/>
            <person name="Alikhan N.F."/>
            <person name="Baker D."/>
            <person name="Gharbi K."/>
            <person name="Hall N."/>
            <person name="Watson M."/>
            <person name="Adriaenssens E.M."/>
            <person name="Foster-Nyarko E."/>
            <person name="Jarju S."/>
            <person name="Secka A."/>
            <person name="Antonio M."/>
            <person name="Oren A."/>
            <person name="Chaudhuri R.R."/>
            <person name="La Ragione R."/>
            <person name="Hildebrand F."/>
            <person name="Pallen M.J."/>
        </authorList>
    </citation>
    <scope>NUCLEOTIDE SEQUENCE</scope>
    <source>
        <strain evidence="10">CHK33-7979</strain>
    </source>
</reference>
<dbReference type="GO" id="GO:0005524">
    <property type="term" value="F:ATP binding"/>
    <property type="evidence" value="ECO:0007669"/>
    <property type="project" value="UniProtKB-UniRule"/>
</dbReference>
<evidence type="ECO:0000256" key="3">
    <source>
        <dbReference type="ARBA" id="ARBA00022833"/>
    </source>
</evidence>
<comment type="subunit">
    <text evidence="6">Component of the ClpX-ClpP complex. Forms a hexameric ring that, in the presence of ATP, binds to fourteen ClpP subunits assembled into a disk-like structure with a central cavity, resembling the structure of eukaryotic proteasomes.</text>
</comment>
<keyword evidence="2 6" id="KW-0547">Nucleotide-binding</keyword>
<dbReference type="Proteomes" id="UP000886824">
    <property type="component" value="Unassembled WGS sequence"/>
</dbReference>
<dbReference type="NCBIfam" id="NF003745">
    <property type="entry name" value="PRK05342.1"/>
    <property type="match status" value="1"/>
</dbReference>
<proteinExistence type="inferred from homology"/>
<dbReference type="SUPFAM" id="SSF57716">
    <property type="entry name" value="Glucocorticoid receptor-like (DNA-binding domain)"/>
    <property type="match status" value="1"/>
</dbReference>
<dbReference type="GO" id="GO:0008270">
    <property type="term" value="F:zinc ion binding"/>
    <property type="evidence" value="ECO:0007669"/>
    <property type="project" value="UniProtKB-UniRule"/>
</dbReference>
<dbReference type="Pfam" id="PF10431">
    <property type="entry name" value="ClpB_D2-small"/>
    <property type="match status" value="1"/>
</dbReference>
<dbReference type="InterPro" id="IPR046425">
    <property type="entry name" value="ClpX_bact"/>
</dbReference>
<gene>
    <name evidence="6 10" type="primary">clpX</name>
    <name evidence="10" type="ORF">H9826_02315</name>
</gene>
<dbReference type="SUPFAM" id="SSF52540">
    <property type="entry name" value="P-loop containing nucleoside triphosphate hydrolases"/>
    <property type="match status" value="1"/>
</dbReference>
<evidence type="ECO:0000256" key="8">
    <source>
        <dbReference type="SAM" id="MobiDB-lite"/>
    </source>
</evidence>
<keyword evidence="1 6" id="KW-0479">Metal-binding</keyword>
<dbReference type="FunFam" id="3.40.50.300:FF:000005">
    <property type="entry name" value="ATP-dependent Clp protease ATP-binding subunit ClpX"/>
    <property type="match status" value="1"/>
</dbReference>
<dbReference type="GO" id="GO:0140662">
    <property type="term" value="F:ATP-dependent protein folding chaperone"/>
    <property type="evidence" value="ECO:0007669"/>
    <property type="project" value="InterPro"/>
</dbReference>
<dbReference type="SMART" id="SM00994">
    <property type="entry name" value="zf-C4_ClpX"/>
    <property type="match status" value="1"/>
</dbReference>
<feature type="domain" description="ClpX-type ZB" evidence="9">
    <location>
        <begin position="1"/>
        <end position="53"/>
    </location>
</feature>
<dbReference type="InterPro" id="IPR003959">
    <property type="entry name" value="ATPase_AAA_core"/>
</dbReference>
<dbReference type="AlphaFoldDB" id="A0A9D1Z2M8"/>
<evidence type="ECO:0000256" key="6">
    <source>
        <dbReference type="HAMAP-Rule" id="MF_00175"/>
    </source>
</evidence>
<dbReference type="PANTHER" id="PTHR48102">
    <property type="entry name" value="ATP-DEPENDENT CLP PROTEASE ATP-BINDING SUBUNIT CLPX-LIKE, MITOCHONDRIAL-RELATED"/>
    <property type="match status" value="1"/>
</dbReference>
<dbReference type="Gene3D" id="1.10.8.60">
    <property type="match status" value="1"/>
</dbReference>
<dbReference type="PANTHER" id="PTHR48102:SF7">
    <property type="entry name" value="ATP-DEPENDENT CLP PROTEASE ATP-BINDING SUBUNIT CLPX-LIKE, MITOCHONDRIAL"/>
    <property type="match status" value="1"/>
</dbReference>
<feature type="binding site" evidence="6 7">
    <location>
        <position position="34"/>
    </location>
    <ligand>
        <name>Zn(2+)</name>
        <dbReference type="ChEBI" id="CHEBI:29105"/>
    </ligand>
</feature>
<protein>
    <recommendedName>
        <fullName evidence="6">ATP-dependent Clp protease ATP-binding subunit ClpX</fullName>
    </recommendedName>
</protein>
<feature type="region of interest" description="Disordered" evidence="8">
    <location>
        <begin position="404"/>
        <end position="438"/>
    </location>
</feature>
<keyword evidence="5 6" id="KW-0143">Chaperone</keyword>
<dbReference type="HAMAP" id="MF_00175">
    <property type="entry name" value="ClpX"/>
    <property type="match status" value="1"/>
</dbReference>
<reference evidence="10" key="2">
    <citation type="submission" date="2021-04" db="EMBL/GenBank/DDBJ databases">
        <authorList>
            <person name="Gilroy R."/>
        </authorList>
    </citation>
    <scope>NUCLEOTIDE SEQUENCE</scope>
    <source>
        <strain evidence="10">CHK33-7979</strain>
    </source>
</reference>
<dbReference type="GO" id="GO:0046983">
    <property type="term" value="F:protein dimerization activity"/>
    <property type="evidence" value="ECO:0007669"/>
    <property type="project" value="UniProtKB-UniRule"/>
</dbReference>
<dbReference type="GO" id="GO:0051082">
    <property type="term" value="F:unfolded protein binding"/>
    <property type="evidence" value="ECO:0007669"/>
    <property type="project" value="UniProtKB-UniRule"/>
</dbReference>
<comment type="caution">
    <text evidence="10">The sequence shown here is derived from an EMBL/GenBank/DDBJ whole genome shotgun (WGS) entry which is preliminary data.</text>
</comment>
<dbReference type="GO" id="GO:0016887">
    <property type="term" value="F:ATP hydrolysis activity"/>
    <property type="evidence" value="ECO:0007669"/>
    <property type="project" value="InterPro"/>
</dbReference>
<sequence length="438" mass="48236">MPKNDDKRSVRCSFCGKHQEQVARIIAGPGAYICNECVHLCMSILDEAGDEPIEDRTDIPDVIPTPREIRDVLDEYIIGQEAAKVALSVAVYNHYKRIYFGGGDDVELQKSNILLMGPTGCGKTLFAQTLARILKVPFAIADATTLTEAGYVGDDVENILLRLVQAADYDIELAQRGIIYVDEIDKIARKSENTSITRDVSGEGVQQALLKILEGTVANVPPQGGRKHPHQEFIQIDTKNILFICGGAFDGIDKIIEQRLDKKSIGFGAEIESKKERDVSALLREIQPHDLLKFGIIPELVGRLPVITALQSLGKEQLVRILTEPKNALVKQYKKLLEYDEVELEFQPEALTAVAEKAIERGIGARGLRAVLEEVMTQVMYDVPSDSTIAKVIITPACVTDRAQPELIRDPDRPARPRLGGAALRAEHGGLRTQSNVS</sequence>
<dbReference type="EMBL" id="DXCX01000027">
    <property type="protein sequence ID" value="HIY72797.1"/>
    <property type="molecule type" value="Genomic_DNA"/>
</dbReference>
<dbReference type="InterPro" id="IPR059188">
    <property type="entry name" value="Znf_CLPX-like"/>
</dbReference>
<feature type="binding site" evidence="6 7">
    <location>
        <position position="37"/>
    </location>
    <ligand>
        <name>Zn(2+)</name>
        <dbReference type="ChEBI" id="CHEBI:29105"/>
    </ligand>
</feature>
<feature type="binding site" evidence="6 7">
    <location>
        <position position="12"/>
    </location>
    <ligand>
        <name>Zn(2+)</name>
        <dbReference type="ChEBI" id="CHEBI:29105"/>
    </ligand>
</feature>
<evidence type="ECO:0000256" key="4">
    <source>
        <dbReference type="ARBA" id="ARBA00022840"/>
    </source>
</evidence>
<evidence type="ECO:0000313" key="10">
    <source>
        <dbReference type="EMBL" id="HIY72797.1"/>
    </source>
</evidence>
<comment type="function">
    <text evidence="6">ATP-dependent specificity component of the Clp protease. It directs the protease to specific substrates. Can perform chaperone functions in the absence of ClpP.</text>
</comment>
<name>A0A9D1Z2M8_9FIRM</name>
<dbReference type="InterPro" id="IPR004487">
    <property type="entry name" value="Clp_protease_ATP-bd_su_ClpX"/>
</dbReference>
<dbReference type="Pfam" id="PF06689">
    <property type="entry name" value="zf-C4_ClpX"/>
    <property type="match status" value="1"/>
</dbReference>
<comment type="similarity">
    <text evidence="6 7">Belongs to the ClpX chaperone family.</text>
</comment>
<dbReference type="InterPro" id="IPR019489">
    <property type="entry name" value="Clp_ATPase_C"/>
</dbReference>
<accession>A0A9D1Z2M8</accession>
<dbReference type="GO" id="GO:0051301">
    <property type="term" value="P:cell division"/>
    <property type="evidence" value="ECO:0007669"/>
    <property type="project" value="TreeGrafter"/>
</dbReference>
<dbReference type="InterPro" id="IPR038366">
    <property type="entry name" value="Znf_CppX_C4_sf"/>
</dbReference>
<dbReference type="Gene3D" id="3.40.50.300">
    <property type="entry name" value="P-loop containing nucleotide triphosphate hydrolases"/>
    <property type="match status" value="1"/>
</dbReference>
<dbReference type="NCBIfam" id="TIGR00382">
    <property type="entry name" value="clpX"/>
    <property type="match status" value="1"/>
</dbReference>
<feature type="compositionally biased region" description="Basic and acidic residues" evidence="8">
    <location>
        <begin position="404"/>
        <end position="415"/>
    </location>
</feature>
<dbReference type="InterPro" id="IPR050052">
    <property type="entry name" value="ATP-dep_Clp_protease_ClpX"/>
</dbReference>
<dbReference type="InterPro" id="IPR027417">
    <property type="entry name" value="P-loop_NTPase"/>
</dbReference>
<dbReference type="InterPro" id="IPR003593">
    <property type="entry name" value="AAA+_ATPase"/>
</dbReference>
<evidence type="ECO:0000256" key="1">
    <source>
        <dbReference type="ARBA" id="ARBA00022723"/>
    </source>
</evidence>
<organism evidence="10 11">
    <name type="scientific">Candidatus Intestinimonas merdavium</name>
    <dbReference type="NCBI Taxonomy" id="2838622"/>
    <lineage>
        <taxon>Bacteria</taxon>
        <taxon>Bacillati</taxon>
        <taxon>Bacillota</taxon>
        <taxon>Clostridia</taxon>
        <taxon>Eubacteriales</taxon>
        <taxon>Intestinimonas</taxon>
    </lineage>
</organism>
<keyword evidence="10" id="KW-0645">Protease</keyword>
<dbReference type="Gene3D" id="6.20.220.10">
    <property type="entry name" value="ClpX chaperone, C4-type zinc finger domain"/>
    <property type="match status" value="1"/>
</dbReference>
<dbReference type="SMART" id="SM01086">
    <property type="entry name" value="ClpB_D2-small"/>
    <property type="match status" value="1"/>
</dbReference>
<feature type="binding site" evidence="6">
    <location>
        <begin position="118"/>
        <end position="125"/>
    </location>
    <ligand>
        <name>ATP</name>
        <dbReference type="ChEBI" id="CHEBI:30616"/>
    </ligand>
</feature>
<dbReference type="GO" id="GO:0008233">
    <property type="term" value="F:peptidase activity"/>
    <property type="evidence" value="ECO:0007669"/>
    <property type="project" value="UniProtKB-KW"/>
</dbReference>
<evidence type="ECO:0000313" key="11">
    <source>
        <dbReference type="Proteomes" id="UP000886824"/>
    </source>
</evidence>
<dbReference type="GO" id="GO:0051603">
    <property type="term" value="P:proteolysis involved in protein catabolic process"/>
    <property type="evidence" value="ECO:0007669"/>
    <property type="project" value="TreeGrafter"/>
</dbReference>
<keyword evidence="3 6" id="KW-0862">Zinc</keyword>
<evidence type="ECO:0000259" key="9">
    <source>
        <dbReference type="PROSITE" id="PS51902"/>
    </source>
</evidence>
<dbReference type="CDD" id="cd19497">
    <property type="entry name" value="RecA-like_ClpX"/>
    <property type="match status" value="1"/>
</dbReference>
<evidence type="ECO:0000256" key="7">
    <source>
        <dbReference type="PROSITE-ProRule" id="PRU01250"/>
    </source>
</evidence>
<dbReference type="InterPro" id="IPR010603">
    <property type="entry name" value="Znf_CppX_C4"/>
</dbReference>
<keyword evidence="10" id="KW-0378">Hydrolase</keyword>